<gene>
    <name evidence="2" type="ORF">PLEOSDRAFT_1105337</name>
</gene>
<dbReference type="Proteomes" id="UP000027073">
    <property type="component" value="Unassembled WGS sequence"/>
</dbReference>
<name>A0A067NEH9_PLEO1</name>
<accession>A0A067NEH9</accession>
<feature type="region of interest" description="Disordered" evidence="1">
    <location>
        <begin position="67"/>
        <end position="127"/>
    </location>
</feature>
<evidence type="ECO:0000313" key="3">
    <source>
        <dbReference type="Proteomes" id="UP000027073"/>
    </source>
</evidence>
<proteinExistence type="predicted"/>
<dbReference type="InParanoid" id="A0A067NEH9"/>
<evidence type="ECO:0000313" key="2">
    <source>
        <dbReference type="EMBL" id="KDQ26433.1"/>
    </source>
</evidence>
<sequence>MGGLDMNDQAMQAEFAQIPPLMLDQYKSEIGIPDMKPAVVRSRQGAIPRLFGIRLVNLHRAKREQAGVNTAAAPFGPQPGQRAGNRNGTSPGEEVPHFNQALGRQTPVPGAGMTNGLLPHQHRTTTQ</sequence>
<dbReference type="HOGENOM" id="CLU_1971445_0_0_1"/>
<dbReference type="AlphaFoldDB" id="A0A067NEH9"/>
<dbReference type="EMBL" id="KL198009">
    <property type="protein sequence ID" value="KDQ26433.1"/>
    <property type="molecule type" value="Genomic_DNA"/>
</dbReference>
<reference evidence="3" key="1">
    <citation type="journal article" date="2014" name="Proc. Natl. Acad. Sci. U.S.A.">
        <title>Extensive sampling of basidiomycete genomes demonstrates inadequacy of the white-rot/brown-rot paradigm for wood decay fungi.</title>
        <authorList>
            <person name="Riley R."/>
            <person name="Salamov A.A."/>
            <person name="Brown D.W."/>
            <person name="Nagy L.G."/>
            <person name="Floudas D."/>
            <person name="Held B.W."/>
            <person name="Levasseur A."/>
            <person name="Lombard V."/>
            <person name="Morin E."/>
            <person name="Otillar R."/>
            <person name="Lindquist E.A."/>
            <person name="Sun H."/>
            <person name="LaButti K.M."/>
            <person name="Schmutz J."/>
            <person name="Jabbour D."/>
            <person name="Luo H."/>
            <person name="Baker S.E."/>
            <person name="Pisabarro A.G."/>
            <person name="Walton J.D."/>
            <person name="Blanchette R.A."/>
            <person name="Henrissat B."/>
            <person name="Martin F."/>
            <person name="Cullen D."/>
            <person name="Hibbett D.S."/>
            <person name="Grigoriev I.V."/>
        </authorList>
    </citation>
    <scope>NUCLEOTIDE SEQUENCE [LARGE SCALE GENOMIC DNA]</scope>
    <source>
        <strain evidence="3">PC15</strain>
    </source>
</reference>
<dbReference type="VEuPathDB" id="FungiDB:PLEOSDRAFT_1105337"/>
<organism evidence="2 3">
    <name type="scientific">Pleurotus ostreatus (strain PC15)</name>
    <name type="common">Oyster mushroom</name>
    <dbReference type="NCBI Taxonomy" id="1137138"/>
    <lineage>
        <taxon>Eukaryota</taxon>
        <taxon>Fungi</taxon>
        <taxon>Dikarya</taxon>
        <taxon>Basidiomycota</taxon>
        <taxon>Agaricomycotina</taxon>
        <taxon>Agaricomycetes</taxon>
        <taxon>Agaricomycetidae</taxon>
        <taxon>Agaricales</taxon>
        <taxon>Pleurotineae</taxon>
        <taxon>Pleurotaceae</taxon>
        <taxon>Pleurotus</taxon>
    </lineage>
</organism>
<evidence type="ECO:0000256" key="1">
    <source>
        <dbReference type="SAM" id="MobiDB-lite"/>
    </source>
</evidence>
<protein>
    <submittedName>
        <fullName evidence="2">Uncharacterized protein</fullName>
    </submittedName>
</protein>